<comment type="caution">
    <text evidence="1">The sequence shown here is derived from an EMBL/GenBank/DDBJ whole genome shotgun (WGS) entry which is preliminary data.</text>
</comment>
<accession>X0USF6</accession>
<sequence>PYRDALLTAIATDSDQVRWFNELFGPTHTRPVFTIIES</sequence>
<name>X0USF6_9ZZZZ</name>
<dbReference type="EMBL" id="BARS01016846">
    <property type="protein sequence ID" value="GAF91390.1"/>
    <property type="molecule type" value="Genomic_DNA"/>
</dbReference>
<gene>
    <name evidence="1" type="ORF">S01H1_27636</name>
</gene>
<dbReference type="AlphaFoldDB" id="X0USF6"/>
<proteinExistence type="predicted"/>
<protein>
    <submittedName>
        <fullName evidence="1">Uncharacterized protein</fullName>
    </submittedName>
</protein>
<feature type="non-terminal residue" evidence="1">
    <location>
        <position position="1"/>
    </location>
</feature>
<organism evidence="1">
    <name type="scientific">marine sediment metagenome</name>
    <dbReference type="NCBI Taxonomy" id="412755"/>
    <lineage>
        <taxon>unclassified sequences</taxon>
        <taxon>metagenomes</taxon>
        <taxon>ecological metagenomes</taxon>
    </lineage>
</organism>
<reference evidence="1" key="1">
    <citation type="journal article" date="2014" name="Front. Microbiol.">
        <title>High frequency of phylogenetically diverse reductive dehalogenase-homologous genes in deep subseafloor sedimentary metagenomes.</title>
        <authorList>
            <person name="Kawai M."/>
            <person name="Futagami T."/>
            <person name="Toyoda A."/>
            <person name="Takaki Y."/>
            <person name="Nishi S."/>
            <person name="Hori S."/>
            <person name="Arai W."/>
            <person name="Tsubouchi T."/>
            <person name="Morono Y."/>
            <person name="Uchiyama I."/>
            <person name="Ito T."/>
            <person name="Fujiyama A."/>
            <person name="Inagaki F."/>
            <person name="Takami H."/>
        </authorList>
    </citation>
    <scope>NUCLEOTIDE SEQUENCE</scope>
    <source>
        <strain evidence="1">Expedition CK06-06</strain>
    </source>
</reference>
<evidence type="ECO:0000313" key="1">
    <source>
        <dbReference type="EMBL" id="GAF91390.1"/>
    </source>
</evidence>